<dbReference type="PANTHER" id="PTHR13479:SF40">
    <property type="entry name" value="SMALL RIBOSOMAL SUBUNIT PROTEIN BS18M"/>
    <property type="match status" value="1"/>
</dbReference>
<proteinExistence type="inferred from homology"/>
<dbReference type="GO" id="GO:0070181">
    <property type="term" value="F:small ribosomal subunit rRNA binding"/>
    <property type="evidence" value="ECO:0007669"/>
    <property type="project" value="TreeGrafter"/>
</dbReference>
<keyword evidence="3 4" id="KW-0687">Ribonucleoprotein</keyword>
<dbReference type="EMBL" id="JAUSVL010000001">
    <property type="protein sequence ID" value="MDQ0290389.1"/>
    <property type="molecule type" value="Genomic_DNA"/>
</dbReference>
<dbReference type="GO" id="GO:0006412">
    <property type="term" value="P:translation"/>
    <property type="evidence" value="ECO:0007669"/>
    <property type="project" value="UniProtKB-UniRule"/>
</dbReference>
<name>A0AAE3VHR7_9BACT</name>
<dbReference type="HAMAP" id="MF_00270">
    <property type="entry name" value="Ribosomal_bS18"/>
    <property type="match status" value="1"/>
</dbReference>
<evidence type="ECO:0000256" key="2">
    <source>
        <dbReference type="ARBA" id="ARBA00022980"/>
    </source>
</evidence>
<keyword evidence="4" id="KW-0699">rRNA-binding</keyword>
<protein>
    <recommendedName>
        <fullName evidence="4">Small ribosomal subunit protein bS18</fullName>
    </recommendedName>
</protein>
<dbReference type="Proteomes" id="UP001238163">
    <property type="component" value="Unassembled WGS sequence"/>
</dbReference>
<keyword evidence="4" id="KW-0694">RNA-binding</keyword>
<evidence type="ECO:0000256" key="4">
    <source>
        <dbReference type="HAMAP-Rule" id="MF_00270"/>
    </source>
</evidence>
<dbReference type="SUPFAM" id="SSF46911">
    <property type="entry name" value="Ribosomal protein S18"/>
    <property type="match status" value="1"/>
</dbReference>
<evidence type="ECO:0000313" key="7">
    <source>
        <dbReference type="Proteomes" id="UP001238163"/>
    </source>
</evidence>
<accession>A0AAE3VHR7</accession>
<keyword evidence="2 4" id="KW-0689">Ribosomal protein</keyword>
<sequence>MKTTKPRRRRKIVRQKVCRLCENKIFHIDFKDVELLRRYQTEGGKILPRRITGNCYKHQQLLTAAVKRARILALVL</sequence>
<evidence type="ECO:0000256" key="5">
    <source>
        <dbReference type="RuleBase" id="RU003910"/>
    </source>
</evidence>
<dbReference type="AlphaFoldDB" id="A0AAE3VHR7"/>
<dbReference type="InterPro" id="IPR001648">
    <property type="entry name" value="Ribosomal_bS18"/>
</dbReference>
<keyword evidence="7" id="KW-1185">Reference proteome</keyword>
<dbReference type="Gene3D" id="4.10.640.10">
    <property type="entry name" value="Ribosomal protein S18"/>
    <property type="match status" value="1"/>
</dbReference>
<evidence type="ECO:0000256" key="1">
    <source>
        <dbReference type="ARBA" id="ARBA00005589"/>
    </source>
</evidence>
<comment type="subunit">
    <text evidence="4">Part of the 30S ribosomal subunit. Forms a tight heterodimer with protein bS6.</text>
</comment>
<dbReference type="PANTHER" id="PTHR13479">
    <property type="entry name" value="30S RIBOSOMAL PROTEIN S18"/>
    <property type="match status" value="1"/>
</dbReference>
<gene>
    <name evidence="4" type="primary">rpsR</name>
    <name evidence="6" type="ORF">J3R75_002496</name>
</gene>
<comment type="caution">
    <text evidence="6">The sequence shown here is derived from an EMBL/GenBank/DDBJ whole genome shotgun (WGS) entry which is preliminary data.</text>
</comment>
<comment type="similarity">
    <text evidence="1 4 5">Belongs to the bacterial ribosomal protein bS18 family.</text>
</comment>
<dbReference type="GO" id="GO:0003735">
    <property type="term" value="F:structural constituent of ribosome"/>
    <property type="evidence" value="ECO:0007669"/>
    <property type="project" value="InterPro"/>
</dbReference>
<dbReference type="NCBIfam" id="TIGR00165">
    <property type="entry name" value="S18"/>
    <property type="match status" value="1"/>
</dbReference>
<dbReference type="GO" id="GO:0022627">
    <property type="term" value="C:cytosolic small ribosomal subunit"/>
    <property type="evidence" value="ECO:0007669"/>
    <property type="project" value="TreeGrafter"/>
</dbReference>
<evidence type="ECO:0000256" key="3">
    <source>
        <dbReference type="ARBA" id="ARBA00023274"/>
    </source>
</evidence>
<dbReference type="InterPro" id="IPR036870">
    <property type="entry name" value="Ribosomal_bS18_sf"/>
</dbReference>
<dbReference type="RefSeq" id="WP_307261885.1">
    <property type="nucleotide sequence ID" value="NZ_JAUSVL010000001.1"/>
</dbReference>
<dbReference type="Pfam" id="PF01084">
    <property type="entry name" value="Ribosomal_S18"/>
    <property type="match status" value="1"/>
</dbReference>
<organism evidence="6 7">
    <name type="scientific">Oligosphaera ethanolica</name>
    <dbReference type="NCBI Taxonomy" id="760260"/>
    <lineage>
        <taxon>Bacteria</taxon>
        <taxon>Pseudomonadati</taxon>
        <taxon>Lentisphaerota</taxon>
        <taxon>Oligosphaeria</taxon>
        <taxon>Oligosphaerales</taxon>
        <taxon>Oligosphaeraceae</taxon>
        <taxon>Oligosphaera</taxon>
    </lineage>
</organism>
<dbReference type="PRINTS" id="PR00974">
    <property type="entry name" value="RIBOSOMALS18"/>
</dbReference>
<reference evidence="6" key="1">
    <citation type="submission" date="2023-07" db="EMBL/GenBank/DDBJ databases">
        <title>Genomic Encyclopedia of Type Strains, Phase IV (KMG-IV): sequencing the most valuable type-strain genomes for metagenomic binning, comparative biology and taxonomic classification.</title>
        <authorList>
            <person name="Goeker M."/>
        </authorList>
    </citation>
    <scope>NUCLEOTIDE SEQUENCE</scope>
    <source>
        <strain evidence="6">DSM 24202</strain>
    </source>
</reference>
<comment type="function">
    <text evidence="4">Binds as a heterodimer with protein bS6 to the central domain of the 16S rRNA, where it helps stabilize the platform of the 30S subunit.</text>
</comment>
<evidence type="ECO:0000313" key="6">
    <source>
        <dbReference type="EMBL" id="MDQ0290389.1"/>
    </source>
</evidence>